<organism evidence="3 4">
    <name type="scientific">Thiopseudomonas alkaliphila</name>
    <dbReference type="NCBI Taxonomy" id="1697053"/>
    <lineage>
        <taxon>Bacteria</taxon>
        <taxon>Pseudomonadati</taxon>
        <taxon>Pseudomonadota</taxon>
        <taxon>Gammaproteobacteria</taxon>
        <taxon>Pseudomonadales</taxon>
        <taxon>Pseudomonadaceae</taxon>
        <taxon>Thiopseudomonas</taxon>
    </lineage>
</organism>
<gene>
    <name evidence="3" type="ORF">HX099_06450</name>
</gene>
<evidence type="ECO:0000256" key="1">
    <source>
        <dbReference type="SAM" id="MobiDB-lite"/>
    </source>
</evidence>
<dbReference type="EMBL" id="JACANB010000003">
    <property type="protein sequence ID" value="MDM1696302.1"/>
    <property type="molecule type" value="Genomic_DNA"/>
</dbReference>
<keyword evidence="2" id="KW-1133">Transmembrane helix</keyword>
<comment type="caution">
    <text evidence="3">The sequence shown here is derived from an EMBL/GenBank/DDBJ whole genome shotgun (WGS) entry which is preliminary data.</text>
</comment>
<feature type="region of interest" description="Disordered" evidence="1">
    <location>
        <begin position="80"/>
        <end position="104"/>
    </location>
</feature>
<evidence type="ECO:0000256" key="2">
    <source>
        <dbReference type="SAM" id="Phobius"/>
    </source>
</evidence>
<keyword evidence="2" id="KW-0472">Membrane</keyword>
<sequence>MWVDERDRIGGKRYRKKRNPWSYVIGTVLLIVLLSYAVQIFFQIKVESLNLSKTQPAPSLAPAARDELLKDHAESQYNYIEPSISPPKPTERQTVFNDSNYQPKGAINTIAPPPARYYEQGQAQTDARVREINRSFNGAPKHTPQSVVTKSAQWQWTSVVSGTGGRGKTIRGIFSYQVRNGRINTTSVCSNEDYGSLRYRDCRKGAKAYFVSRCNAGDKEACTARNMMP</sequence>
<protein>
    <submittedName>
        <fullName evidence="3">Uncharacterized protein</fullName>
    </submittedName>
</protein>
<proteinExistence type="predicted"/>
<dbReference type="Proteomes" id="UP001173465">
    <property type="component" value="Unassembled WGS sequence"/>
</dbReference>
<dbReference type="RefSeq" id="WP_286593671.1">
    <property type="nucleotide sequence ID" value="NZ_JACANB010000003.1"/>
</dbReference>
<evidence type="ECO:0000313" key="3">
    <source>
        <dbReference type="EMBL" id="MDM1696302.1"/>
    </source>
</evidence>
<name>A0AAW7DRK1_9GAMM</name>
<accession>A0AAW7DRK1</accession>
<keyword evidence="2" id="KW-0812">Transmembrane</keyword>
<dbReference type="AlphaFoldDB" id="A0AAW7DRK1"/>
<feature type="compositionally biased region" description="Polar residues" evidence="1">
    <location>
        <begin position="92"/>
        <end position="102"/>
    </location>
</feature>
<reference evidence="3" key="2">
    <citation type="journal article" date="2022" name="Sci. Total Environ.">
        <title>Prevalence, transmission, and molecular epidemiology of tet(X)-positive bacteria among humans, animals, and environmental niches in China: An epidemiological, and genomic-based study.</title>
        <authorList>
            <person name="Dong N."/>
            <person name="Zeng Y."/>
            <person name="Cai C."/>
            <person name="Sun C."/>
            <person name="Lu J."/>
            <person name="Liu C."/>
            <person name="Zhou H."/>
            <person name="Sun Q."/>
            <person name="Shu L."/>
            <person name="Wang H."/>
            <person name="Wang Y."/>
            <person name="Wang S."/>
            <person name="Wu C."/>
            <person name="Chan E.W."/>
            <person name="Chen G."/>
            <person name="Shen Z."/>
            <person name="Chen S."/>
            <person name="Zhang R."/>
        </authorList>
    </citation>
    <scope>NUCLEOTIDE SEQUENCE</scope>
    <source>
        <strain evidence="3">DF46-2-2</strain>
    </source>
</reference>
<evidence type="ECO:0000313" key="4">
    <source>
        <dbReference type="Proteomes" id="UP001173465"/>
    </source>
</evidence>
<reference evidence="3" key="1">
    <citation type="submission" date="2020-06" db="EMBL/GenBank/DDBJ databases">
        <authorList>
            <person name="Dong N."/>
        </authorList>
    </citation>
    <scope>NUCLEOTIDE SEQUENCE</scope>
    <source>
        <strain evidence="3">DF46-2-2</strain>
    </source>
</reference>
<feature type="transmembrane region" description="Helical" evidence="2">
    <location>
        <begin position="21"/>
        <end position="42"/>
    </location>
</feature>